<evidence type="ECO:0000313" key="2">
    <source>
        <dbReference type="EMBL" id="SNT09633.1"/>
    </source>
</evidence>
<dbReference type="EMBL" id="FZPA01000011">
    <property type="protein sequence ID" value="SNT09633.1"/>
    <property type="molecule type" value="Genomic_DNA"/>
</dbReference>
<accession>A0A239JW56</accession>
<keyword evidence="1" id="KW-1133">Transmembrane helix</keyword>
<dbReference type="Proteomes" id="UP000198339">
    <property type="component" value="Unassembled WGS sequence"/>
</dbReference>
<proteinExistence type="predicted"/>
<protein>
    <submittedName>
        <fullName evidence="2">Uncharacterized protein</fullName>
    </submittedName>
</protein>
<reference evidence="2 3" key="1">
    <citation type="submission" date="2017-06" db="EMBL/GenBank/DDBJ databases">
        <authorList>
            <person name="Kim H.J."/>
            <person name="Triplett B.A."/>
        </authorList>
    </citation>
    <scope>NUCLEOTIDE SEQUENCE [LARGE SCALE GENOMIC DNA]</scope>
    <source>
        <strain evidence="2 3">DS15</strain>
    </source>
</reference>
<gene>
    <name evidence="2" type="ORF">SAMN06295955_11189</name>
</gene>
<name>A0A239JW56_9SPHN</name>
<evidence type="ECO:0000313" key="3">
    <source>
        <dbReference type="Proteomes" id="UP000198339"/>
    </source>
</evidence>
<feature type="transmembrane region" description="Helical" evidence="1">
    <location>
        <begin position="21"/>
        <end position="40"/>
    </location>
</feature>
<dbReference type="AlphaFoldDB" id="A0A239JW56"/>
<keyword evidence="1" id="KW-0812">Transmembrane</keyword>
<keyword evidence="3" id="KW-1185">Reference proteome</keyword>
<sequence>MSRGVGAARLPDKQNEMVTRFLRVGVWAGMSGAATSVYLARGNTG</sequence>
<organism evidence="2 3">
    <name type="scientific">Sphingopyxis indica</name>
    <dbReference type="NCBI Taxonomy" id="436663"/>
    <lineage>
        <taxon>Bacteria</taxon>
        <taxon>Pseudomonadati</taxon>
        <taxon>Pseudomonadota</taxon>
        <taxon>Alphaproteobacteria</taxon>
        <taxon>Sphingomonadales</taxon>
        <taxon>Sphingomonadaceae</taxon>
        <taxon>Sphingopyxis</taxon>
    </lineage>
</organism>
<keyword evidence="1" id="KW-0472">Membrane</keyword>
<evidence type="ECO:0000256" key="1">
    <source>
        <dbReference type="SAM" id="Phobius"/>
    </source>
</evidence>